<reference evidence="2" key="1">
    <citation type="submission" date="2023-03" db="EMBL/GenBank/DDBJ databases">
        <authorList>
            <person name="Steffen K."/>
            <person name="Cardenas P."/>
        </authorList>
    </citation>
    <scope>NUCLEOTIDE SEQUENCE</scope>
</reference>
<protein>
    <submittedName>
        <fullName evidence="2">Uncharacterized protein YfbK</fullName>
    </submittedName>
</protein>
<dbReference type="InterPro" id="IPR022156">
    <property type="entry name" value="Uncharacterised_YfbK_N"/>
</dbReference>
<name>A0AA35TI89_GEOBA</name>
<evidence type="ECO:0000313" key="2">
    <source>
        <dbReference type="EMBL" id="CAI8048538.1"/>
    </source>
</evidence>
<dbReference type="SUPFAM" id="SSF53300">
    <property type="entry name" value="vWA-like"/>
    <property type="match status" value="2"/>
</dbReference>
<dbReference type="PANTHER" id="PTHR10579">
    <property type="entry name" value="CALCIUM-ACTIVATED CHLORIDE CHANNEL REGULATOR"/>
    <property type="match status" value="1"/>
</dbReference>
<dbReference type="AlphaFoldDB" id="A0AA35TI89"/>
<dbReference type="PANTHER" id="PTHR10579:SF43">
    <property type="entry name" value="ZINC FINGER (C3HC4-TYPE RING FINGER) FAMILY PROTEIN"/>
    <property type="match status" value="1"/>
</dbReference>
<dbReference type="SMART" id="SM00327">
    <property type="entry name" value="VWA"/>
    <property type="match status" value="2"/>
</dbReference>
<evidence type="ECO:0000259" key="1">
    <source>
        <dbReference type="PROSITE" id="PS50234"/>
    </source>
</evidence>
<keyword evidence="3" id="KW-1185">Reference proteome</keyword>
<proteinExistence type="predicted"/>
<sequence length="458" mass="50675">MDVDTASYAVARRFVLDGNRPDPDSVRVEEFVNYFDQEYPQPRRDAFGIHVDGARSPFTHDTWIARVGIQGRDVPDHQRKDATLVFVIDPSGSMERENRLGLVQRALRLLVRELRPTDQIGIVTYGSRGHAILNPTEARHDDYIIEVIDGLRPGGSTNAEEGLRSVTRWPTAGSTPGVSRESSLLSDGVANVGQTGPDAILQRVRRYVNEGVNLSTVGVGMGNYNDVLLEQLANDGNGNYIYIDNLSEAWKSFVDNLTSTLQVIAKDAKIQENRLELVKRALRLLVRELRPTDQIGIVTYGNRGHAILNPTEAKHDDYILEVIDGLYPGGSTNAEEGLRLGYEMADRWLNPERITRIILLSDGVANVGQTGPEAILNQVRKYVNEGVTLSTVGVGMGNYNDVLMEQLANDGDGNYFYIDNLTEAWKSFVDNLTSTLQVIARDAKIQVSSTRMSSTATV</sequence>
<dbReference type="Pfam" id="PF12450">
    <property type="entry name" value="vWF_A"/>
    <property type="match status" value="1"/>
</dbReference>
<dbReference type="InterPro" id="IPR036465">
    <property type="entry name" value="vWFA_dom_sf"/>
</dbReference>
<dbReference type="Proteomes" id="UP001174909">
    <property type="component" value="Unassembled WGS sequence"/>
</dbReference>
<dbReference type="Gene3D" id="3.40.50.410">
    <property type="entry name" value="von Willebrand factor, type A domain"/>
    <property type="match status" value="2"/>
</dbReference>
<comment type="caution">
    <text evidence="2">The sequence shown here is derived from an EMBL/GenBank/DDBJ whole genome shotgun (WGS) entry which is preliminary data.</text>
</comment>
<dbReference type="InterPro" id="IPR002035">
    <property type="entry name" value="VWF_A"/>
</dbReference>
<feature type="domain" description="VWFA" evidence="1">
    <location>
        <begin position="259"/>
        <end position="436"/>
    </location>
</feature>
<evidence type="ECO:0000313" key="3">
    <source>
        <dbReference type="Proteomes" id="UP001174909"/>
    </source>
</evidence>
<organism evidence="2 3">
    <name type="scientific">Geodia barretti</name>
    <name type="common">Barrett's horny sponge</name>
    <dbReference type="NCBI Taxonomy" id="519541"/>
    <lineage>
        <taxon>Eukaryota</taxon>
        <taxon>Metazoa</taxon>
        <taxon>Porifera</taxon>
        <taxon>Demospongiae</taxon>
        <taxon>Heteroscleromorpha</taxon>
        <taxon>Tetractinellida</taxon>
        <taxon>Astrophorina</taxon>
        <taxon>Geodiidae</taxon>
        <taxon>Geodia</taxon>
    </lineage>
</organism>
<gene>
    <name evidence="2" type="ORF">GBAR_LOCUS26759</name>
</gene>
<feature type="domain" description="VWFA" evidence="1">
    <location>
        <begin position="83"/>
        <end position="261"/>
    </location>
</feature>
<dbReference type="Pfam" id="PF00092">
    <property type="entry name" value="VWA"/>
    <property type="match status" value="2"/>
</dbReference>
<dbReference type="EMBL" id="CASHTH010003731">
    <property type="protein sequence ID" value="CAI8048538.1"/>
    <property type="molecule type" value="Genomic_DNA"/>
</dbReference>
<accession>A0AA35TI89</accession>
<dbReference type="InterPro" id="IPR051266">
    <property type="entry name" value="CLCR"/>
</dbReference>
<dbReference type="PROSITE" id="PS50234">
    <property type="entry name" value="VWFA"/>
    <property type="match status" value="2"/>
</dbReference>